<feature type="compositionally biased region" description="Basic residues" evidence="1">
    <location>
        <begin position="1"/>
        <end position="19"/>
    </location>
</feature>
<feature type="region of interest" description="Disordered" evidence="1">
    <location>
        <begin position="1"/>
        <end position="67"/>
    </location>
</feature>
<protein>
    <submittedName>
        <fullName evidence="2">Uncharacterized protein</fullName>
    </submittedName>
</protein>
<keyword evidence="3" id="KW-1185">Reference proteome</keyword>
<evidence type="ECO:0000256" key="1">
    <source>
        <dbReference type="SAM" id="MobiDB-lite"/>
    </source>
</evidence>
<organism evidence="2 3">
    <name type="scientific">Physocladia obscura</name>
    <dbReference type="NCBI Taxonomy" id="109957"/>
    <lineage>
        <taxon>Eukaryota</taxon>
        <taxon>Fungi</taxon>
        <taxon>Fungi incertae sedis</taxon>
        <taxon>Chytridiomycota</taxon>
        <taxon>Chytridiomycota incertae sedis</taxon>
        <taxon>Chytridiomycetes</taxon>
        <taxon>Chytridiales</taxon>
        <taxon>Chytriomycetaceae</taxon>
        <taxon>Physocladia</taxon>
    </lineage>
</organism>
<feature type="compositionally biased region" description="Basic and acidic residues" evidence="1">
    <location>
        <begin position="47"/>
        <end position="59"/>
    </location>
</feature>
<comment type="caution">
    <text evidence="2">The sequence shown here is derived from an EMBL/GenBank/DDBJ whole genome shotgun (WGS) entry which is preliminary data.</text>
</comment>
<dbReference type="AlphaFoldDB" id="A0AAD5SWP2"/>
<evidence type="ECO:0000313" key="3">
    <source>
        <dbReference type="Proteomes" id="UP001211907"/>
    </source>
</evidence>
<reference evidence="2" key="1">
    <citation type="submission" date="2020-05" db="EMBL/GenBank/DDBJ databases">
        <title>Phylogenomic resolution of chytrid fungi.</title>
        <authorList>
            <person name="Stajich J.E."/>
            <person name="Amses K."/>
            <person name="Simmons R."/>
            <person name="Seto K."/>
            <person name="Myers J."/>
            <person name="Bonds A."/>
            <person name="Quandt C.A."/>
            <person name="Barry K."/>
            <person name="Liu P."/>
            <person name="Grigoriev I."/>
            <person name="Longcore J.E."/>
            <person name="James T.Y."/>
        </authorList>
    </citation>
    <scope>NUCLEOTIDE SEQUENCE</scope>
    <source>
        <strain evidence="2">JEL0513</strain>
    </source>
</reference>
<gene>
    <name evidence="2" type="ORF">HK100_003448</name>
</gene>
<proteinExistence type="predicted"/>
<name>A0AAD5SWP2_9FUNG</name>
<evidence type="ECO:0000313" key="2">
    <source>
        <dbReference type="EMBL" id="KAJ3108394.1"/>
    </source>
</evidence>
<sequence>METTGKRTRSRTRAAQKQHLRIENTSNGHSSLATESQTRGKKARIAKKSEDAKPVKNEKAATTTSNVPESTVPIHTVQVLGINSVTLGYGIAGY</sequence>
<dbReference type="Proteomes" id="UP001211907">
    <property type="component" value="Unassembled WGS sequence"/>
</dbReference>
<feature type="non-terminal residue" evidence="2">
    <location>
        <position position="94"/>
    </location>
</feature>
<dbReference type="EMBL" id="JADGJH010001861">
    <property type="protein sequence ID" value="KAJ3108394.1"/>
    <property type="molecule type" value="Genomic_DNA"/>
</dbReference>
<accession>A0AAD5SWP2</accession>
<feature type="compositionally biased region" description="Polar residues" evidence="1">
    <location>
        <begin position="23"/>
        <end position="37"/>
    </location>
</feature>